<dbReference type="InterPro" id="IPR001666">
    <property type="entry name" value="PI_transfer"/>
</dbReference>
<sequence>MKIIEFRVLIPISLAKFQIAKRFINLQYIKDLGGDGEGIELIKNEEPFENENEKGYLTEKVYHVKSKIPGFIRWAVPDKYLHFYETSYNAFPHTTTINSIPPLGDDFILKVESQHMDANVDFNKDSGENSFIIPDNVMNLPDNELKERKIVYIDILNGPASSSNYTDDGNETEVQKKTRSGIRDFVCPEIGLNEPLGKFDPTTNYNPEKIPAWAKKYNGEMALIVKVVHFHLKWFGLQTAVEKLVSSTFYPKLFTEVHRKIILSSTQWKSLTIEDIKNEEERIKNEQKNEDTFVQD</sequence>
<dbReference type="SUPFAM" id="SSF55961">
    <property type="entry name" value="Bet v1-like"/>
    <property type="match status" value="1"/>
</dbReference>
<feature type="domain" description="Phosphatidylinositol transfer protein N-terminal" evidence="2">
    <location>
        <begin position="1"/>
        <end position="178"/>
    </location>
</feature>
<dbReference type="EMBL" id="JAPFFF010000015">
    <property type="protein sequence ID" value="KAK8866786.1"/>
    <property type="molecule type" value="Genomic_DNA"/>
</dbReference>
<evidence type="ECO:0000259" key="2">
    <source>
        <dbReference type="Pfam" id="PF02121"/>
    </source>
</evidence>
<evidence type="ECO:0000256" key="1">
    <source>
        <dbReference type="SAM" id="Coils"/>
    </source>
</evidence>
<dbReference type="Proteomes" id="UP001470230">
    <property type="component" value="Unassembled WGS sequence"/>
</dbReference>
<evidence type="ECO:0000313" key="4">
    <source>
        <dbReference type="Proteomes" id="UP001470230"/>
    </source>
</evidence>
<accession>A0ABR2IRG9</accession>
<dbReference type="InterPro" id="IPR023393">
    <property type="entry name" value="START-like_dom_sf"/>
</dbReference>
<keyword evidence="4" id="KW-1185">Reference proteome</keyword>
<organism evidence="3 4">
    <name type="scientific">Tritrichomonas musculus</name>
    <dbReference type="NCBI Taxonomy" id="1915356"/>
    <lineage>
        <taxon>Eukaryota</taxon>
        <taxon>Metamonada</taxon>
        <taxon>Parabasalia</taxon>
        <taxon>Tritrichomonadida</taxon>
        <taxon>Tritrichomonadidae</taxon>
        <taxon>Tritrichomonas</taxon>
    </lineage>
</organism>
<dbReference type="InterPro" id="IPR055261">
    <property type="entry name" value="PI_transfer_N"/>
</dbReference>
<dbReference type="PANTHER" id="PTHR10658:SF11">
    <property type="entry name" value="VIBRATOR, ISOFORM B"/>
    <property type="match status" value="1"/>
</dbReference>
<feature type="domain" description="Phosphatidylinositol transfer protein N-terminal" evidence="2">
    <location>
        <begin position="211"/>
        <end position="284"/>
    </location>
</feature>
<feature type="coiled-coil region" evidence="1">
    <location>
        <begin position="269"/>
        <end position="296"/>
    </location>
</feature>
<name>A0ABR2IRG9_9EUKA</name>
<proteinExistence type="predicted"/>
<dbReference type="Pfam" id="PF02121">
    <property type="entry name" value="IP_trans"/>
    <property type="match status" value="2"/>
</dbReference>
<gene>
    <name evidence="3" type="ORF">M9Y10_009754</name>
</gene>
<reference evidence="3 4" key="1">
    <citation type="submission" date="2024-04" db="EMBL/GenBank/DDBJ databases">
        <title>Tritrichomonas musculus Genome.</title>
        <authorList>
            <person name="Alves-Ferreira E."/>
            <person name="Grigg M."/>
            <person name="Lorenzi H."/>
            <person name="Galac M."/>
        </authorList>
    </citation>
    <scope>NUCLEOTIDE SEQUENCE [LARGE SCALE GENOMIC DNA]</scope>
    <source>
        <strain evidence="3 4">EAF2021</strain>
    </source>
</reference>
<evidence type="ECO:0000313" key="3">
    <source>
        <dbReference type="EMBL" id="KAK8866786.1"/>
    </source>
</evidence>
<comment type="caution">
    <text evidence="3">The sequence shown here is derived from an EMBL/GenBank/DDBJ whole genome shotgun (WGS) entry which is preliminary data.</text>
</comment>
<dbReference type="PANTHER" id="PTHR10658">
    <property type="entry name" value="PHOSPHATIDYLINOSITOL TRANSFER PROTEIN"/>
    <property type="match status" value="1"/>
</dbReference>
<protein>
    <recommendedName>
        <fullName evidence="2">Phosphatidylinositol transfer protein N-terminal domain-containing protein</fullName>
    </recommendedName>
</protein>
<keyword evidence="1" id="KW-0175">Coiled coil</keyword>
<dbReference type="Gene3D" id="3.30.530.20">
    <property type="match status" value="1"/>
</dbReference>